<feature type="compositionally biased region" description="Polar residues" evidence="1">
    <location>
        <begin position="186"/>
        <end position="195"/>
    </location>
</feature>
<gene>
    <name evidence="3" type="ORF">PXEA_LOCUS27880</name>
</gene>
<reference evidence="3" key="1">
    <citation type="submission" date="2018-11" db="EMBL/GenBank/DDBJ databases">
        <authorList>
            <consortium name="Pathogen Informatics"/>
        </authorList>
    </citation>
    <scope>NUCLEOTIDE SEQUENCE</scope>
</reference>
<evidence type="ECO:0000256" key="1">
    <source>
        <dbReference type="SAM" id="MobiDB-lite"/>
    </source>
</evidence>
<evidence type="ECO:0000256" key="2">
    <source>
        <dbReference type="SAM" id="SignalP"/>
    </source>
</evidence>
<comment type="caution">
    <text evidence="3">The sequence shown here is derived from an EMBL/GenBank/DDBJ whole genome shotgun (WGS) entry which is preliminary data.</text>
</comment>
<feature type="region of interest" description="Disordered" evidence="1">
    <location>
        <begin position="167"/>
        <end position="195"/>
    </location>
</feature>
<keyword evidence="4" id="KW-1185">Reference proteome</keyword>
<sequence>MKLNFILLACCELLLPVCPCFLLCITLASGGFVCAPTLSSPVNHTETAGGASPEHSNHASNQIGLTETRRSRPTGTVPEAMPSSNAVGKTAVILSDARMPMINRPSLSSIPTSFATTANSSTMATFTCGNLGDSQDLRCLLSNGPALPHPKPDEPHLGMPQAAWEQLTSSGFNGPNYEPIPPSIGYDTTNAGNSN</sequence>
<feature type="signal peptide" evidence="2">
    <location>
        <begin position="1"/>
        <end position="30"/>
    </location>
</feature>
<dbReference type="Proteomes" id="UP000784294">
    <property type="component" value="Unassembled WGS sequence"/>
</dbReference>
<organism evidence="3 4">
    <name type="scientific">Protopolystoma xenopodis</name>
    <dbReference type="NCBI Taxonomy" id="117903"/>
    <lineage>
        <taxon>Eukaryota</taxon>
        <taxon>Metazoa</taxon>
        <taxon>Spiralia</taxon>
        <taxon>Lophotrochozoa</taxon>
        <taxon>Platyhelminthes</taxon>
        <taxon>Monogenea</taxon>
        <taxon>Polyopisthocotylea</taxon>
        <taxon>Polystomatidea</taxon>
        <taxon>Polystomatidae</taxon>
        <taxon>Protopolystoma</taxon>
    </lineage>
</organism>
<proteinExistence type="predicted"/>
<feature type="chain" id="PRO_5018679618" evidence="2">
    <location>
        <begin position="31"/>
        <end position="195"/>
    </location>
</feature>
<evidence type="ECO:0000313" key="3">
    <source>
        <dbReference type="EMBL" id="VEL34440.1"/>
    </source>
</evidence>
<dbReference type="AlphaFoldDB" id="A0A3S5AX78"/>
<accession>A0A3S5AX78</accession>
<protein>
    <submittedName>
        <fullName evidence="3">Uncharacterized protein</fullName>
    </submittedName>
</protein>
<keyword evidence="2" id="KW-0732">Signal</keyword>
<feature type="region of interest" description="Disordered" evidence="1">
    <location>
        <begin position="44"/>
        <end position="83"/>
    </location>
</feature>
<dbReference type="EMBL" id="CAAALY010247663">
    <property type="protein sequence ID" value="VEL34440.1"/>
    <property type="molecule type" value="Genomic_DNA"/>
</dbReference>
<evidence type="ECO:0000313" key="4">
    <source>
        <dbReference type="Proteomes" id="UP000784294"/>
    </source>
</evidence>
<name>A0A3S5AX78_9PLAT</name>